<organism evidence="1 2">
    <name type="scientific">Scyliorhinus torazame</name>
    <name type="common">Cloudy catshark</name>
    <name type="synonym">Catulus torazame</name>
    <dbReference type="NCBI Taxonomy" id="75743"/>
    <lineage>
        <taxon>Eukaryota</taxon>
        <taxon>Metazoa</taxon>
        <taxon>Chordata</taxon>
        <taxon>Craniata</taxon>
        <taxon>Vertebrata</taxon>
        <taxon>Chondrichthyes</taxon>
        <taxon>Elasmobranchii</taxon>
        <taxon>Galeomorphii</taxon>
        <taxon>Galeoidea</taxon>
        <taxon>Carcharhiniformes</taxon>
        <taxon>Scyliorhinidae</taxon>
        <taxon>Scyliorhinus</taxon>
    </lineage>
</organism>
<sequence>MINAVVIPQYQKDKQRGKLKSLKKSMDDLDRASKSDLQKMIWEKTEQFIDTNPNQHLVALSVKAGTPAKLLNEALKLLKTYCPETAAMLFTVGSEMETIACFC</sequence>
<proteinExistence type="predicted"/>
<evidence type="ECO:0000313" key="2">
    <source>
        <dbReference type="Proteomes" id="UP000288216"/>
    </source>
</evidence>
<accession>A0A401P3E5</accession>
<dbReference type="STRING" id="75743.A0A401P3E5"/>
<dbReference type="AlphaFoldDB" id="A0A401P3E5"/>
<keyword evidence="2" id="KW-1185">Reference proteome</keyword>
<dbReference type="Proteomes" id="UP000288216">
    <property type="component" value="Unassembled WGS sequence"/>
</dbReference>
<reference evidence="1 2" key="1">
    <citation type="journal article" date="2018" name="Nat. Ecol. Evol.">
        <title>Shark genomes provide insights into elasmobranch evolution and the origin of vertebrates.</title>
        <authorList>
            <person name="Hara Y"/>
            <person name="Yamaguchi K"/>
            <person name="Onimaru K"/>
            <person name="Kadota M"/>
            <person name="Koyanagi M"/>
            <person name="Keeley SD"/>
            <person name="Tatsumi K"/>
            <person name="Tanaka K"/>
            <person name="Motone F"/>
            <person name="Kageyama Y"/>
            <person name="Nozu R"/>
            <person name="Adachi N"/>
            <person name="Nishimura O"/>
            <person name="Nakagawa R"/>
            <person name="Tanegashima C"/>
            <person name="Kiyatake I"/>
            <person name="Matsumoto R"/>
            <person name="Murakumo K"/>
            <person name="Nishida K"/>
            <person name="Terakita A"/>
            <person name="Kuratani S"/>
            <person name="Sato K"/>
            <person name="Hyodo S Kuraku.S."/>
        </authorList>
    </citation>
    <scope>NUCLEOTIDE SEQUENCE [LARGE SCALE GENOMIC DNA]</scope>
</reference>
<comment type="caution">
    <text evidence="1">The sequence shown here is derived from an EMBL/GenBank/DDBJ whole genome shotgun (WGS) entry which is preliminary data.</text>
</comment>
<dbReference type="EMBL" id="BFAA01000154">
    <property type="protein sequence ID" value="GCB67675.1"/>
    <property type="molecule type" value="Genomic_DNA"/>
</dbReference>
<protein>
    <submittedName>
        <fullName evidence="1">Uncharacterized protein</fullName>
    </submittedName>
</protein>
<name>A0A401P3E5_SCYTO</name>
<evidence type="ECO:0000313" key="1">
    <source>
        <dbReference type="EMBL" id="GCB67675.1"/>
    </source>
</evidence>
<gene>
    <name evidence="1" type="ORF">scyTo_0000760</name>
</gene>